<dbReference type="InterPro" id="IPR000644">
    <property type="entry name" value="CBS_dom"/>
</dbReference>
<dbReference type="Pfam" id="PF00571">
    <property type="entry name" value="CBS"/>
    <property type="match status" value="2"/>
</dbReference>
<comment type="caution">
    <text evidence="4">The sequence shown here is derived from an EMBL/GenBank/DDBJ whole genome shotgun (WGS) entry which is preliminary data.</text>
</comment>
<dbReference type="SUPFAM" id="SSF54631">
    <property type="entry name" value="CBS-domain pair"/>
    <property type="match status" value="1"/>
</dbReference>
<dbReference type="SMART" id="SM00116">
    <property type="entry name" value="CBS"/>
    <property type="match status" value="2"/>
</dbReference>
<feature type="domain" description="CBS" evidence="3">
    <location>
        <begin position="8"/>
        <end position="69"/>
    </location>
</feature>
<dbReference type="Gene3D" id="3.10.580.10">
    <property type="entry name" value="CBS-domain"/>
    <property type="match status" value="1"/>
</dbReference>
<gene>
    <name evidence="4" type="primary">hrp1</name>
    <name evidence="4" type="ORF">GCM10009801_42190</name>
</gene>
<keyword evidence="5" id="KW-1185">Reference proteome</keyword>
<evidence type="ECO:0000313" key="4">
    <source>
        <dbReference type="EMBL" id="GAA2082442.1"/>
    </source>
</evidence>
<dbReference type="EMBL" id="BAAAPE010000011">
    <property type="protein sequence ID" value="GAA2082442.1"/>
    <property type="molecule type" value="Genomic_DNA"/>
</dbReference>
<dbReference type="Proteomes" id="UP001500016">
    <property type="component" value="Unassembled WGS sequence"/>
</dbReference>
<feature type="domain" description="CBS" evidence="3">
    <location>
        <begin position="76"/>
        <end position="134"/>
    </location>
</feature>
<sequence length="141" mass="15634">MTTAADIMNPGPQWIPATETLDRAAQLMRELDVGALPVSDPTDPRERMMGIITDRDITVRCVAAGHDPSHVTAGDLCQGTPRWIRSDASVDEVLDEMESHQIRRLPVIDDDKRLVGVISEADLAHHLSDEQLAHFVERVYA</sequence>
<dbReference type="InterPro" id="IPR046342">
    <property type="entry name" value="CBS_dom_sf"/>
</dbReference>
<name>A0ABN2W2Y1_9ACTN</name>
<dbReference type="PROSITE" id="PS51371">
    <property type="entry name" value="CBS"/>
    <property type="match status" value="2"/>
</dbReference>
<reference evidence="4 5" key="1">
    <citation type="journal article" date="2019" name="Int. J. Syst. Evol. Microbiol.">
        <title>The Global Catalogue of Microorganisms (GCM) 10K type strain sequencing project: providing services to taxonomists for standard genome sequencing and annotation.</title>
        <authorList>
            <consortium name="The Broad Institute Genomics Platform"/>
            <consortium name="The Broad Institute Genome Sequencing Center for Infectious Disease"/>
            <person name="Wu L."/>
            <person name="Ma J."/>
        </authorList>
    </citation>
    <scope>NUCLEOTIDE SEQUENCE [LARGE SCALE GENOMIC DNA]</scope>
    <source>
        <strain evidence="4 5">JCM 15478</strain>
    </source>
</reference>
<evidence type="ECO:0000259" key="3">
    <source>
        <dbReference type="PROSITE" id="PS51371"/>
    </source>
</evidence>
<evidence type="ECO:0000256" key="1">
    <source>
        <dbReference type="ARBA" id="ARBA00023122"/>
    </source>
</evidence>
<evidence type="ECO:0000313" key="5">
    <source>
        <dbReference type="Proteomes" id="UP001500016"/>
    </source>
</evidence>
<dbReference type="PANTHER" id="PTHR43080:SF2">
    <property type="entry name" value="CBS DOMAIN-CONTAINING PROTEIN"/>
    <property type="match status" value="1"/>
</dbReference>
<dbReference type="PANTHER" id="PTHR43080">
    <property type="entry name" value="CBS DOMAIN-CONTAINING PROTEIN CBSX3, MITOCHONDRIAL"/>
    <property type="match status" value="1"/>
</dbReference>
<dbReference type="RefSeq" id="WP_344530451.1">
    <property type="nucleotide sequence ID" value="NZ_BAAAPE010000011.1"/>
</dbReference>
<proteinExistence type="predicted"/>
<keyword evidence="1 2" id="KW-0129">CBS domain</keyword>
<protein>
    <submittedName>
        <fullName evidence="4">Hypoxic response protein Hrp1</fullName>
    </submittedName>
</protein>
<dbReference type="CDD" id="cd04622">
    <property type="entry name" value="CBS_pair_HRP1_like"/>
    <property type="match status" value="1"/>
</dbReference>
<evidence type="ECO:0000256" key="2">
    <source>
        <dbReference type="PROSITE-ProRule" id="PRU00703"/>
    </source>
</evidence>
<accession>A0ABN2W2Y1</accession>
<dbReference type="InterPro" id="IPR051257">
    <property type="entry name" value="Diverse_CBS-Domain"/>
</dbReference>
<organism evidence="4 5">
    <name type="scientific">Streptomyces albiaxialis</name>
    <dbReference type="NCBI Taxonomy" id="329523"/>
    <lineage>
        <taxon>Bacteria</taxon>
        <taxon>Bacillati</taxon>
        <taxon>Actinomycetota</taxon>
        <taxon>Actinomycetes</taxon>
        <taxon>Kitasatosporales</taxon>
        <taxon>Streptomycetaceae</taxon>
        <taxon>Streptomyces</taxon>
    </lineage>
</organism>